<organism evidence="2">
    <name type="scientific">uncultured Sporomusa sp</name>
    <dbReference type="NCBI Taxonomy" id="307249"/>
    <lineage>
        <taxon>Bacteria</taxon>
        <taxon>Bacillati</taxon>
        <taxon>Bacillota</taxon>
        <taxon>Negativicutes</taxon>
        <taxon>Selenomonadales</taxon>
        <taxon>Sporomusaceae</taxon>
        <taxon>Sporomusa</taxon>
        <taxon>environmental samples</taxon>
    </lineage>
</organism>
<dbReference type="RefSeq" id="WP_075757279.1">
    <property type="nucleotide sequence ID" value="NZ_LT608335.1"/>
</dbReference>
<sequence>MSVFIVGADDLGNIPANLLKAGVKSMKHFKGRKRVSEDIQIPADTDLVLVFTDYLSHNIAELVKRKAKEATLPVVFSKRSWSHLQEKLQPFMQ</sequence>
<gene>
    <name evidence="2" type="ORF">KL86SPO_70627</name>
</gene>
<dbReference type="PIRSF" id="PIRSF020408">
    <property type="entry name" value="UCP020408"/>
    <property type="match status" value="1"/>
</dbReference>
<evidence type="ECO:0000256" key="1">
    <source>
        <dbReference type="ARBA" id="ARBA00007189"/>
    </source>
</evidence>
<evidence type="ECO:0008006" key="3">
    <source>
        <dbReference type="Google" id="ProtNLM"/>
    </source>
</evidence>
<accession>A0A212M233</accession>
<protein>
    <recommendedName>
        <fullName evidence="3">Dihydroorotate dehydrogenase</fullName>
    </recommendedName>
</protein>
<dbReference type="EMBL" id="FMJE01000007">
    <property type="protein sequence ID" value="SCM83769.1"/>
    <property type="molecule type" value="Genomic_DNA"/>
</dbReference>
<dbReference type="Pfam" id="PF10087">
    <property type="entry name" value="DUF2325"/>
    <property type="match status" value="1"/>
</dbReference>
<dbReference type="AlphaFoldDB" id="A0A212M233"/>
<evidence type="ECO:0000313" key="2">
    <source>
        <dbReference type="EMBL" id="SCM83769.1"/>
    </source>
</evidence>
<reference evidence="2" key="1">
    <citation type="submission" date="2016-08" db="EMBL/GenBank/DDBJ databases">
        <authorList>
            <person name="Seilhamer J.J."/>
        </authorList>
    </citation>
    <scope>NUCLEOTIDE SEQUENCE</scope>
    <source>
        <strain evidence="2">86</strain>
    </source>
</reference>
<comment type="similarity">
    <text evidence="1">Belongs to the UPF0751 family.</text>
</comment>
<name>A0A212M233_9FIRM</name>
<proteinExistence type="inferred from homology"/>
<dbReference type="InterPro" id="IPR016772">
    <property type="entry name" value="UCP020408"/>
</dbReference>